<name>A0A9N9BNF1_9GLOM</name>
<evidence type="ECO:0000256" key="1">
    <source>
        <dbReference type="SAM" id="Coils"/>
    </source>
</evidence>
<feature type="non-terminal residue" evidence="2">
    <location>
        <position position="1"/>
    </location>
</feature>
<gene>
    <name evidence="2" type="ORF">DERYTH_LOCUS6185</name>
</gene>
<accession>A0A9N9BNF1</accession>
<evidence type="ECO:0000313" key="2">
    <source>
        <dbReference type="EMBL" id="CAG8570537.1"/>
    </source>
</evidence>
<protein>
    <submittedName>
        <fullName evidence="2">2529_t:CDS:1</fullName>
    </submittedName>
</protein>
<keyword evidence="1" id="KW-0175">Coiled coil</keyword>
<sequence>AECEATNKALQEQLEKQEKQNLELVQELQQAKEENDPGKIAKIMSIIKDNDKNQQTTRLAIKKMMEEKNKQERAINEYIQNVDEL</sequence>
<dbReference type="EMBL" id="CAJVPY010002739">
    <property type="protein sequence ID" value="CAG8570537.1"/>
    <property type="molecule type" value="Genomic_DNA"/>
</dbReference>
<comment type="caution">
    <text evidence="2">The sequence shown here is derived from an EMBL/GenBank/DDBJ whole genome shotgun (WGS) entry which is preliminary data.</text>
</comment>
<dbReference type="AlphaFoldDB" id="A0A9N9BNF1"/>
<reference evidence="2" key="1">
    <citation type="submission" date="2021-06" db="EMBL/GenBank/DDBJ databases">
        <authorList>
            <person name="Kallberg Y."/>
            <person name="Tangrot J."/>
            <person name="Rosling A."/>
        </authorList>
    </citation>
    <scope>NUCLEOTIDE SEQUENCE</scope>
    <source>
        <strain evidence="2">MA453B</strain>
    </source>
</reference>
<keyword evidence="3" id="KW-1185">Reference proteome</keyword>
<organism evidence="2 3">
    <name type="scientific">Dentiscutata erythropus</name>
    <dbReference type="NCBI Taxonomy" id="1348616"/>
    <lineage>
        <taxon>Eukaryota</taxon>
        <taxon>Fungi</taxon>
        <taxon>Fungi incertae sedis</taxon>
        <taxon>Mucoromycota</taxon>
        <taxon>Glomeromycotina</taxon>
        <taxon>Glomeromycetes</taxon>
        <taxon>Diversisporales</taxon>
        <taxon>Gigasporaceae</taxon>
        <taxon>Dentiscutata</taxon>
    </lineage>
</organism>
<proteinExistence type="predicted"/>
<feature type="coiled-coil region" evidence="1">
    <location>
        <begin position="7"/>
        <end position="34"/>
    </location>
</feature>
<dbReference type="Proteomes" id="UP000789405">
    <property type="component" value="Unassembled WGS sequence"/>
</dbReference>
<evidence type="ECO:0000313" key="3">
    <source>
        <dbReference type="Proteomes" id="UP000789405"/>
    </source>
</evidence>